<feature type="region of interest" description="Disordered" evidence="1">
    <location>
        <begin position="71"/>
        <end position="122"/>
    </location>
</feature>
<evidence type="ECO:0000256" key="1">
    <source>
        <dbReference type="SAM" id="MobiDB-lite"/>
    </source>
</evidence>
<dbReference type="AlphaFoldDB" id="A0A6A6APD7"/>
<protein>
    <submittedName>
        <fullName evidence="2">Uncharacterized protein</fullName>
    </submittedName>
</protein>
<accession>A0A6A6APD7</accession>
<dbReference type="EMBL" id="ML977501">
    <property type="protein sequence ID" value="KAF2132371.1"/>
    <property type="molecule type" value="Genomic_DNA"/>
</dbReference>
<reference evidence="2" key="1">
    <citation type="journal article" date="2020" name="Stud. Mycol.">
        <title>101 Dothideomycetes genomes: a test case for predicting lifestyles and emergence of pathogens.</title>
        <authorList>
            <person name="Haridas S."/>
            <person name="Albert R."/>
            <person name="Binder M."/>
            <person name="Bloem J."/>
            <person name="Labutti K."/>
            <person name="Salamov A."/>
            <person name="Andreopoulos B."/>
            <person name="Baker S."/>
            <person name="Barry K."/>
            <person name="Bills G."/>
            <person name="Bluhm B."/>
            <person name="Cannon C."/>
            <person name="Castanera R."/>
            <person name="Culley D."/>
            <person name="Daum C."/>
            <person name="Ezra D."/>
            <person name="Gonzalez J."/>
            <person name="Henrissat B."/>
            <person name="Kuo A."/>
            <person name="Liang C."/>
            <person name="Lipzen A."/>
            <person name="Lutzoni F."/>
            <person name="Magnuson J."/>
            <person name="Mondo S."/>
            <person name="Nolan M."/>
            <person name="Ohm R."/>
            <person name="Pangilinan J."/>
            <person name="Park H.-J."/>
            <person name="Ramirez L."/>
            <person name="Alfaro M."/>
            <person name="Sun H."/>
            <person name="Tritt A."/>
            <person name="Yoshinaga Y."/>
            <person name="Zwiers L.-H."/>
            <person name="Turgeon B."/>
            <person name="Goodwin S."/>
            <person name="Spatafora J."/>
            <person name="Crous P."/>
            <person name="Grigoriev I."/>
        </authorList>
    </citation>
    <scope>NUCLEOTIDE SEQUENCE</scope>
    <source>
        <strain evidence="2">CBS 119687</strain>
    </source>
</reference>
<dbReference type="OrthoDB" id="3920481at2759"/>
<organism evidence="2 3">
    <name type="scientific">Dothidotthia symphoricarpi CBS 119687</name>
    <dbReference type="NCBI Taxonomy" id="1392245"/>
    <lineage>
        <taxon>Eukaryota</taxon>
        <taxon>Fungi</taxon>
        <taxon>Dikarya</taxon>
        <taxon>Ascomycota</taxon>
        <taxon>Pezizomycotina</taxon>
        <taxon>Dothideomycetes</taxon>
        <taxon>Pleosporomycetidae</taxon>
        <taxon>Pleosporales</taxon>
        <taxon>Dothidotthiaceae</taxon>
        <taxon>Dothidotthia</taxon>
    </lineage>
</organism>
<gene>
    <name evidence="2" type="ORF">P153DRAFT_364777</name>
</gene>
<dbReference type="Proteomes" id="UP000799771">
    <property type="component" value="Unassembled WGS sequence"/>
</dbReference>
<name>A0A6A6APD7_9PLEO</name>
<feature type="compositionally biased region" description="Low complexity" evidence="1">
    <location>
        <begin position="85"/>
        <end position="122"/>
    </location>
</feature>
<evidence type="ECO:0000313" key="2">
    <source>
        <dbReference type="EMBL" id="KAF2132371.1"/>
    </source>
</evidence>
<dbReference type="RefSeq" id="XP_033526758.1">
    <property type="nucleotide sequence ID" value="XM_033667676.1"/>
</dbReference>
<evidence type="ECO:0000313" key="3">
    <source>
        <dbReference type="Proteomes" id="UP000799771"/>
    </source>
</evidence>
<keyword evidence="3" id="KW-1185">Reference proteome</keyword>
<dbReference type="GeneID" id="54408108"/>
<proteinExistence type="predicted"/>
<sequence length="160" mass="17170">MYADQLHITDTVCYFSIPLLEPNSHFSSETPSTSPVFEFTSSTTPDPINPLLAYRSARALMSSPIDASRLLQLQTDAAHRPSPEPLQSSASSISSNNSSSSSSSSGSNSNMPSPRSSISSSPAPCCCRCRREHGHSSMFQFGTNLYYCGHCAKMTGYSVG</sequence>